<dbReference type="InterPro" id="IPR001138">
    <property type="entry name" value="Zn2Cys6_DnaBD"/>
</dbReference>
<feature type="transmembrane region" description="Helical" evidence="7">
    <location>
        <begin position="143"/>
        <end position="160"/>
    </location>
</feature>
<dbReference type="Gene3D" id="4.10.240.10">
    <property type="entry name" value="Zn(2)-C6 fungal-type DNA-binding domain"/>
    <property type="match status" value="1"/>
</dbReference>
<dbReference type="PANTHER" id="PTHR23502">
    <property type="entry name" value="MAJOR FACILITATOR SUPERFAMILY"/>
    <property type="match status" value="1"/>
</dbReference>
<dbReference type="InterPro" id="IPR011701">
    <property type="entry name" value="MFS"/>
</dbReference>
<evidence type="ECO:0000256" key="3">
    <source>
        <dbReference type="ARBA" id="ARBA00022989"/>
    </source>
</evidence>
<dbReference type="GO" id="GO:0022857">
    <property type="term" value="F:transmembrane transporter activity"/>
    <property type="evidence" value="ECO:0007669"/>
    <property type="project" value="InterPro"/>
</dbReference>
<feature type="domain" description="Major facilitator superfamily (MFS) profile" evidence="9">
    <location>
        <begin position="70"/>
        <end position="527"/>
    </location>
</feature>
<dbReference type="PROSITE" id="PS50850">
    <property type="entry name" value="MFS"/>
    <property type="match status" value="1"/>
</dbReference>
<accession>A0A7D5YYB3</accession>
<dbReference type="Gene3D" id="1.20.1250.20">
    <property type="entry name" value="MFS general substrate transporter like domains"/>
    <property type="match status" value="1"/>
</dbReference>
<dbReference type="GO" id="GO:0005886">
    <property type="term" value="C:plasma membrane"/>
    <property type="evidence" value="ECO:0007669"/>
    <property type="project" value="TreeGrafter"/>
</dbReference>
<dbReference type="GO" id="GO:0008270">
    <property type="term" value="F:zinc ion binding"/>
    <property type="evidence" value="ECO:0007669"/>
    <property type="project" value="InterPro"/>
</dbReference>
<feature type="region of interest" description="Disordered" evidence="6">
    <location>
        <begin position="629"/>
        <end position="672"/>
    </location>
</feature>
<dbReference type="KEGG" id="mbrn:26238686"/>
<feature type="transmembrane region" description="Helical" evidence="7">
    <location>
        <begin position="407"/>
        <end position="426"/>
    </location>
</feature>
<feature type="transmembrane region" description="Helical" evidence="7">
    <location>
        <begin position="432"/>
        <end position="459"/>
    </location>
</feature>
<dbReference type="SUPFAM" id="SSF57701">
    <property type="entry name" value="Zn2/Cys6 DNA-binding domain"/>
    <property type="match status" value="1"/>
</dbReference>
<dbReference type="Proteomes" id="UP000510686">
    <property type="component" value="Chromosome 1"/>
</dbReference>
<feature type="transmembrane region" description="Helical" evidence="7">
    <location>
        <begin position="65"/>
        <end position="93"/>
    </location>
</feature>
<dbReference type="PROSITE" id="PS50048">
    <property type="entry name" value="ZN2_CY6_FUNGAL_2"/>
    <property type="match status" value="1"/>
</dbReference>
<feature type="transmembrane region" description="Helical" evidence="7">
    <location>
        <begin position="113"/>
        <end position="131"/>
    </location>
</feature>
<feature type="compositionally biased region" description="Polar residues" evidence="6">
    <location>
        <begin position="276"/>
        <end position="287"/>
    </location>
</feature>
<evidence type="ECO:0000256" key="4">
    <source>
        <dbReference type="ARBA" id="ARBA00023136"/>
    </source>
</evidence>
<dbReference type="InterPro" id="IPR036864">
    <property type="entry name" value="Zn2-C6_fun-type_DNA-bd_sf"/>
</dbReference>
<dbReference type="AlphaFoldDB" id="A0A7D5YYB3"/>
<feature type="transmembrane region" description="Helical" evidence="7">
    <location>
        <begin position="362"/>
        <end position="386"/>
    </location>
</feature>
<evidence type="ECO:0000313" key="11">
    <source>
        <dbReference type="Proteomes" id="UP000510686"/>
    </source>
</evidence>
<feature type="transmembrane region" description="Helical" evidence="7">
    <location>
        <begin position="320"/>
        <end position="342"/>
    </location>
</feature>
<evidence type="ECO:0000256" key="7">
    <source>
        <dbReference type="SAM" id="Phobius"/>
    </source>
</evidence>
<protein>
    <submittedName>
        <fullName evidence="10">MFS transporter cpaT</fullName>
    </submittedName>
</protein>
<evidence type="ECO:0000256" key="5">
    <source>
        <dbReference type="ARBA" id="ARBA00023242"/>
    </source>
</evidence>
<evidence type="ECO:0000256" key="6">
    <source>
        <dbReference type="SAM" id="MobiDB-lite"/>
    </source>
</evidence>
<proteinExistence type="predicted"/>
<dbReference type="Pfam" id="PF00172">
    <property type="entry name" value="Zn_clus"/>
    <property type="match status" value="1"/>
</dbReference>
<feature type="transmembrane region" description="Helical" evidence="7">
    <location>
        <begin position="231"/>
        <end position="251"/>
    </location>
</feature>
<dbReference type="GeneID" id="26238686"/>
<keyword evidence="2 7" id="KW-0812">Transmembrane</keyword>
<organism evidence="10 11">
    <name type="scientific">Metarhizium brunneum</name>
    <dbReference type="NCBI Taxonomy" id="500148"/>
    <lineage>
        <taxon>Eukaryota</taxon>
        <taxon>Fungi</taxon>
        <taxon>Dikarya</taxon>
        <taxon>Ascomycota</taxon>
        <taxon>Pezizomycotina</taxon>
        <taxon>Sordariomycetes</taxon>
        <taxon>Hypocreomycetidae</taxon>
        <taxon>Hypocreales</taxon>
        <taxon>Clavicipitaceae</taxon>
        <taxon>Metarhizium</taxon>
    </lineage>
</organism>
<dbReference type="RefSeq" id="XP_014549242.2">
    <property type="nucleotide sequence ID" value="XM_014693756.2"/>
</dbReference>
<feature type="transmembrane region" description="Helical" evidence="7">
    <location>
        <begin position="502"/>
        <end position="522"/>
    </location>
</feature>
<evidence type="ECO:0000259" key="8">
    <source>
        <dbReference type="PROSITE" id="PS50048"/>
    </source>
</evidence>
<sequence>MTEKYEAAASTLDPSACNPAVESRRKRTLGNVRLMHHDTNAMILVPTPSSDPNDPLNWPRWKKNYIAVVLCIAIAMCNFLAAGPTIAIVDTAIDFFPDAMKTNSLTTYAIPKVAYFFTTTALLQGTGNLFWVPMANKWGRRPVYIFSYLIYFGTSVWLIFDKSYGGFLAARILMGFGAGAAETIAPISIADVFFLHQRGRIMSLYTCFLSIGVAGGLVISGLITINHTWRTIYQVGSALVGFVLLLAIFTLPETAYPREKVVDTHSAGPTDENRSRGSSSSEVETGSKTVPKKRTYLQSLKIFCGTLTEENFFQMVIRPFGLILLPPVLWAALVQAATIGFLVAVTSNVDPAFEQTYYFKPYQVGLCFISAIIGSLLGIPAGGHFGDIVADHLTKRNGGIREPEMRLPAVSLSVLTSPLALVLYGVGIEHKLHWICPTIGLGLLNFSITQATNICLVYVIDAYRPVAGEVTLAVMGFKSLFGFLLSFETNPWINASGYQNAYGAMAGISAGVLILWIPLYFWGKKIRHATWKWRVLSFIHWNDDRESQLSIDYHASLRAPGMEQDSRATAKACDACRRRKLRCRRGISESLSDPRCIRCVRTGLQCTYNDERRPRGPKTGSRLRELRASQAIDSGEQTPFLPSSSRPSPPEITGWEEEMSEAGGRRDQSTDPVPYEFSEDYLDKVDLEQAHGADSIPHDFGLDQLLFVTPDTLPFDLEPAAPVSALQESELSVTSAAILHGNSIDISKDAIVAQVSQCFSAVYQRYPLWHLDTLVGKIEREECATDNEFRSTCLSIYLLNESSLFRKNPHHGSTRLLRLTEELETTRAHSNINHFADCPSTASVIVSLVLFIAHSVTDRHNLAFYYLNEAAGLLGLVDIDALDSLERALYRRLEAILFVTESASMPVYGKLRKNRMVPCPENLGALESSMRWYTEQHRPTCTLPAALSDIHLGSLDNKAVNLLHALVCLYNATTADEISKVSVPSPAVSEIIEQGVLGSTSLQAADVDITRQWQLCLRWRDVLSTRKSKSCSRSTPGAAYTLQIMGLTVLQYSRALRPGECRLVGHGKLASLATAIHDISSNLGILASCSSVIGDLIRTVCETDYEGFFAPQLSLVQLCIETVPRQLTFGEQDALVIDERQ</sequence>
<feature type="compositionally biased region" description="Polar residues" evidence="6">
    <location>
        <begin position="631"/>
        <end position="641"/>
    </location>
</feature>
<dbReference type="SUPFAM" id="SSF103473">
    <property type="entry name" value="MFS general substrate transporter"/>
    <property type="match status" value="1"/>
</dbReference>
<feature type="transmembrane region" description="Helical" evidence="7">
    <location>
        <begin position="202"/>
        <end position="225"/>
    </location>
</feature>
<keyword evidence="5" id="KW-0539">Nucleus</keyword>
<keyword evidence="11" id="KW-1185">Reference proteome</keyword>
<dbReference type="InterPro" id="IPR020846">
    <property type="entry name" value="MFS_dom"/>
</dbReference>
<gene>
    <name evidence="10" type="primary">cpaT_0</name>
    <name evidence="10" type="ORF">G6M90_00g012810</name>
</gene>
<reference evidence="10 11" key="1">
    <citation type="submission" date="2020-07" db="EMBL/GenBank/DDBJ databases">
        <title>Telomere length de novo assembly of all 7 chromosomes of the fungus, Metarhizium brunneum, using a novel assembly pipeline.</title>
        <authorList>
            <person name="Saud z."/>
            <person name="Kortsinoglou A."/>
            <person name="Kouvelis V.N."/>
            <person name="Butt T.M."/>
        </authorList>
    </citation>
    <scope>NUCLEOTIDE SEQUENCE [LARGE SCALE GENOMIC DNA]</scope>
    <source>
        <strain evidence="10 11">4556</strain>
    </source>
</reference>
<dbReference type="PROSITE" id="PS00463">
    <property type="entry name" value="ZN2_CY6_FUNGAL_1"/>
    <property type="match status" value="1"/>
</dbReference>
<dbReference type="EMBL" id="CP058932">
    <property type="protein sequence ID" value="QLI63786.1"/>
    <property type="molecule type" value="Genomic_DNA"/>
</dbReference>
<dbReference type="GO" id="GO:0000981">
    <property type="term" value="F:DNA-binding transcription factor activity, RNA polymerase II-specific"/>
    <property type="evidence" value="ECO:0007669"/>
    <property type="project" value="InterPro"/>
</dbReference>
<keyword evidence="4 7" id="KW-0472">Membrane</keyword>
<name>A0A7D5YYB3_9HYPO</name>
<keyword evidence="3 7" id="KW-1133">Transmembrane helix</keyword>
<dbReference type="SMART" id="SM00066">
    <property type="entry name" value="GAL4"/>
    <property type="match status" value="1"/>
</dbReference>
<comment type="subcellular location">
    <subcellularLocation>
        <location evidence="1">Membrane</location>
        <topology evidence="1">Multi-pass membrane protein</topology>
    </subcellularLocation>
</comment>
<evidence type="ECO:0000259" key="9">
    <source>
        <dbReference type="PROSITE" id="PS50850"/>
    </source>
</evidence>
<evidence type="ECO:0000256" key="2">
    <source>
        <dbReference type="ARBA" id="ARBA00022692"/>
    </source>
</evidence>
<dbReference type="PANTHER" id="PTHR23502:SF34">
    <property type="entry name" value="PROTEIN HOL1"/>
    <property type="match status" value="1"/>
</dbReference>
<evidence type="ECO:0000313" key="10">
    <source>
        <dbReference type="EMBL" id="QLI63786.1"/>
    </source>
</evidence>
<feature type="region of interest" description="Disordered" evidence="6">
    <location>
        <begin position="262"/>
        <end position="287"/>
    </location>
</feature>
<evidence type="ECO:0000256" key="1">
    <source>
        <dbReference type="ARBA" id="ARBA00004141"/>
    </source>
</evidence>
<dbReference type="InterPro" id="IPR036259">
    <property type="entry name" value="MFS_trans_sf"/>
</dbReference>
<dbReference type="OrthoDB" id="5215911at2759"/>
<dbReference type="Pfam" id="PF07690">
    <property type="entry name" value="MFS_1"/>
    <property type="match status" value="1"/>
</dbReference>
<feature type="transmembrane region" description="Helical" evidence="7">
    <location>
        <begin position="466"/>
        <end position="487"/>
    </location>
</feature>
<feature type="domain" description="Zn(2)-C6 fungal-type" evidence="8">
    <location>
        <begin position="572"/>
        <end position="608"/>
    </location>
</feature>